<dbReference type="GO" id="GO:0043005">
    <property type="term" value="C:neuron projection"/>
    <property type="evidence" value="ECO:0007669"/>
    <property type="project" value="TreeGrafter"/>
</dbReference>
<evidence type="ECO:0000256" key="2">
    <source>
        <dbReference type="ARBA" id="ARBA00022475"/>
    </source>
</evidence>
<feature type="transmembrane region" description="Helical" evidence="9">
    <location>
        <begin position="71"/>
        <end position="98"/>
    </location>
</feature>
<dbReference type="InterPro" id="IPR000276">
    <property type="entry name" value="GPCR_Rhodpsn"/>
</dbReference>
<reference evidence="12" key="1">
    <citation type="submission" date="2022-11" db="UniProtKB">
        <authorList>
            <consortium name="WormBaseParasite"/>
        </authorList>
    </citation>
    <scope>IDENTIFICATION</scope>
</reference>
<name>A0A914YDK7_9BILA</name>
<proteinExistence type="predicted"/>
<comment type="subcellular location">
    <subcellularLocation>
        <location evidence="1">Cell membrane</location>
        <topology evidence="1">Multi-pass membrane protein</topology>
    </subcellularLocation>
</comment>
<keyword evidence="7" id="KW-0675">Receptor</keyword>
<dbReference type="Proteomes" id="UP000887577">
    <property type="component" value="Unplaced"/>
</dbReference>
<protein>
    <submittedName>
        <fullName evidence="12">G-protein coupled receptors family 1 profile domain-containing protein</fullName>
    </submittedName>
</protein>
<dbReference type="GO" id="GO:0005886">
    <property type="term" value="C:plasma membrane"/>
    <property type="evidence" value="ECO:0007669"/>
    <property type="project" value="UniProtKB-SubCell"/>
</dbReference>
<evidence type="ECO:0000256" key="9">
    <source>
        <dbReference type="SAM" id="Phobius"/>
    </source>
</evidence>
<evidence type="ECO:0000256" key="5">
    <source>
        <dbReference type="ARBA" id="ARBA00023040"/>
    </source>
</evidence>
<evidence type="ECO:0000256" key="6">
    <source>
        <dbReference type="ARBA" id="ARBA00023136"/>
    </source>
</evidence>
<evidence type="ECO:0000313" key="11">
    <source>
        <dbReference type="Proteomes" id="UP000887577"/>
    </source>
</evidence>
<evidence type="ECO:0000313" key="12">
    <source>
        <dbReference type="WBParaSite" id="PSU_v2.g16836.t1"/>
    </source>
</evidence>
<dbReference type="PROSITE" id="PS50262">
    <property type="entry name" value="G_PROTEIN_RECEP_F1_2"/>
    <property type="match status" value="1"/>
</dbReference>
<dbReference type="WBParaSite" id="PSU_v2.g16836.t1">
    <property type="protein sequence ID" value="PSU_v2.g16836.t1"/>
    <property type="gene ID" value="PSU_v2.g16836"/>
</dbReference>
<dbReference type="PRINTS" id="PR00237">
    <property type="entry name" value="GPCRRHODOPSN"/>
</dbReference>
<dbReference type="InterPro" id="IPR017452">
    <property type="entry name" value="GPCR_Rhodpsn_7TM"/>
</dbReference>
<evidence type="ECO:0000256" key="8">
    <source>
        <dbReference type="ARBA" id="ARBA00023224"/>
    </source>
</evidence>
<keyword evidence="4 9" id="KW-1133">Transmembrane helix</keyword>
<keyword evidence="8" id="KW-0807">Transducer</keyword>
<dbReference type="GO" id="GO:0004930">
    <property type="term" value="F:G protein-coupled receptor activity"/>
    <property type="evidence" value="ECO:0007669"/>
    <property type="project" value="UniProtKB-KW"/>
</dbReference>
<keyword evidence="6 9" id="KW-0472">Membrane</keyword>
<evidence type="ECO:0000256" key="4">
    <source>
        <dbReference type="ARBA" id="ARBA00022989"/>
    </source>
</evidence>
<feature type="domain" description="G-protein coupled receptors family 1 profile" evidence="10">
    <location>
        <begin position="1"/>
        <end position="123"/>
    </location>
</feature>
<dbReference type="SUPFAM" id="SSF81321">
    <property type="entry name" value="Family A G protein-coupled receptor-like"/>
    <property type="match status" value="1"/>
</dbReference>
<evidence type="ECO:0000256" key="3">
    <source>
        <dbReference type="ARBA" id="ARBA00022692"/>
    </source>
</evidence>
<dbReference type="GO" id="GO:0042277">
    <property type="term" value="F:peptide binding"/>
    <property type="evidence" value="ECO:0007669"/>
    <property type="project" value="TreeGrafter"/>
</dbReference>
<dbReference type="PANTHER" id="PTHR24229:SF40">
    <property type="entry name" value="ALLATOSTATIN C RECEPTOR 1-RELATED"/>
    <property type="match status" value="1"/>
</dbReference>
<keyword evidence="2" id="KW-1003">Cell membrane</keyword>
<evidence type="ECO:0000256" key="1">
    <source>
        <dbReference type="ARBA" id="ARBA00004651"/>
    </source>
</evidence>
<keyword evidence="5" id="KW-0297">G-protein coupled receptor</keyword>
<keyword evidence="11" id="KW-1185">Reference proteome</keyword>
<dbReference type="PANTHER" id="PTHR24229">
    <property type="entry name" value="NEUROPEPTIDES RECEPTOR"/>
    <property type="match status" value="1"/>
</dbReference>
<organism evidence="11 12">
    <name type="scientific">Panagrolaimus superbus</name>
    <dbReference type="NCBI Taxonomy" id="310955"/>
    <lineage>
        <taxon>Eukaryota</taxon>
        <taxon>Metazoa</taxon>
        <taxon>Ecdysozoa</taxon>
        <taxon>Nematoda</taxon>
        <taxon>Chromadorea</taxon>
        <taxon>Rhabditida</taxon>
        <taxon>Tylenchina</taxon>
        <taxon>Panagrolaimomorpha</taxon>
        <taxon>Panagrolaimoidea</taxon>
        <taxon>Panagrolaimidae</taxon>
        <taxon>Panagrolaimus</taxon>
    </lineage>
</organism>
<evidence type="ECO:0000259" key="10">
    <source>
        <dbReference type="PROSITE" id="PS50262"/>
    </source>
</evidence>
<keyword evidence="3 9" id="KW-0812">Transmembrane</keyword>
<evidence type="ECO:0000256" key="7">
    <source>
        <dbReference type="ARBA" id="ARBA00023170"/>
    </source>
</evidence>
<accession>A0A914YDK7</accession>
<dbReference type="AlphaFoldDB" id="A0A914YDK7"/>
<sequence>MNGTSSAQIESVELCLSNMPDEFLPYFIFYMVGFGFIIPGFIIALCYIFLIRHLRNKNGKNMFVTAYTGRVVRSILKVVIFHFICWSPFWLFVILPILPKYFEEYDWSILLSPYVDKLRMSAR</sequence>
<dbReference type="Gene3D" id="1.20.1070.10">
    <property type="entry name" value="Rhodopsin 7-helix transmembrane proteins"/>
    <property type="match status" value="1"/>
</dbReference>
<feature type="transmembrane region" description="Helical" evidence="9">
    <location>
        <begin position="27"/>
        <end position="50"/>
    </location>
</feature>
<dbReference type="Pfam" id="PF00001">
    <property type="entry name" value="7tm_1"/>
    <property type="match status" value="1"/>
</dbReference>